<name>A0AA39QIB5_9AGAR</name>
<keyword evidence="2" id="KW-1185">Reference proteome</keyword>
<organism evidence="1 2">
    <name type="scientific">Armillaria luteobubalina</name>
    <dbReference type="NCBI Taxonomy" id="153913"/>
    <lineage>
        <taxon>Eukaryota</taxon>
        <taxon>Fungi</taxon>
        <taxon>Dikarya</taxon>
        <taxon>Basidiomycota</taxon>
        <taxon>Agaricomycotina</taxon>
        <taxon>Agaricomycetes</taxon>
        <taxon>Agaricomycetidae</taxon>
        <taxon>Agaricales</taxon>
        <taxon>Marasmiineae</taxon>
        <taxon>Physalacriaceae</taxon>
        <taxon>Armillaria</taxon>
    </lineage>
</organism>
<comment type="caution">
    <text evidence="1">The sequence shown here is derived from an EMBL/GenBank/DDBJ whole genome shotgun (WGS) entry which is preliminary data.</text>
</comment>
<reference evidence="1" key="1">
    <citation type="submission" date="2023-06" db="EMBL/GenBank/DDBJ databases">
        <authorList>
            <consortium name="Lawrence Berkeley National Laboratory"/>
            <person name="Ahrendt S."/>
            <person name="Sahu N."/>
            <person name="Indic B."/>
            <person name="Wong-Bajracharya J."/>
            <person name="Merenyi Z."/>
            <person name="Ke H.-M."/>
            <person name="Monk M."/>
            <person name="Kocsube S."/>
            <person name="Drula E."/>
            <person name="Lipzen A."/>
            <person name="Balint B."/>
            <person name="Henrissat B."/>
            <person name="Andreopoulos B."/>
            <person name="Martin F.M."/>
            <person name="Harder C.B."/>
            <person name="Rigling D."/>
            <person name="Ford K.L."/>
            <person name="Foster G.D."/>
            <person name="Pangilinan J."/>
            <person name="Papanicolaou A."/>
            <person name="Barry K."/>
            <person name="LaButti K."/>
            <person name="Viragh M."/>
            <person name="Koriabine M."/>
            <person name="Yan M."/>
            <person name="Riley R."/>
            <person name="Champramary S."/>
            <person name="Plett K.L."/>
            <person name="Tsai I.J."/>
            <person name="Slot J."/>
            <person name="Sipos G."/>
            <person name="Plett J."/>
            <person name="Nagy L.G."/>
            <person name="Grigoriev I.V."/>
        </authorList>
    </citation>
    <scope>NUCLEOTIDE SEQUENCE</scope>
    <source>
        <strain evidence="1">HWK02</strain>
    </source>
</reference>
<dbReference type="EMBL" id="JAUEPU010000005">
    <property type="protein sequence ID" value="KAK0502133.1"/>
    <property type="molecule type" value="Genomic_DNA"/>
</dbReference>
<protein>
    <submittedName>
        <fullName evidence="1">Uncharacterized protein</fullName>
    </submittedName>
</protein>
<proteinExistence type="predicted"/>
<accession>A0AA39QIB5</accession>
<evidence type="ECO:0000313" key="1">
    <source>
        <dbReference type="EMBL" id="KAK0502133.1"/>
    </source>
</evidence>
<dbReference type="AlphaFoldDB" id="A0AA39QIB5"/>
<dbReference type="Proteomes" id="UP001175228">
    <property type="component" value="Unassembled WGS sequence"/>
</dbReference>
<evidence type="ECO:0000313" key="2">
    <source>
        <dbReference type="Proteomes" id="UP001175228"/>
    </source>
</evidence>
<sequence length="67" mass="7745">MDHKMLEVAFGFTPEEIHDLAREFKVQDVEPGLEARSFGSGLEKVYSMKDVLDEIERQCQEWGTEVL</sequence>
<gene>
    <name evidence="1" type="ORF">EDD18DRAFT_1327946</name>
</gene>